<keyword evidence="2" id="KW-1003">Cell membrane</keyword>
<evidence type="ECO:0000256" key="6">
    <source>
        <dbReference type="SAM" id="Phobius"/>
    </source>
</evidence>
<sequence>MNEKKLNALQLSGLIIGPILGSGIILLPPIIYDVAGDYAIVSWTTIMLINWFFAFLFGQLSIRYPGDSGVTQAIEVVFGKYIKYLASFFLIGAVAFGPLAVLMTAAQFIPLNDFLSTESIAFLLMGITILILLMKVSFVGKIAFVLSSVSALLLFTGGVTSLVQYPKAELITTSFDSSNFGYSLLLLFWTIVGWEVIGNYSNEVKNIKKTVPKAVGFSALIITVVCLVVAAAIQWSNPPHIGGDSQLTIATILTPVFGTSTSFIIGVIAPALCLTSVILFIGAAARLINSLAIENVLPKKLGYRTKNNVPLGGILAISISHLFVFFLIFMEWINVTQIVALADGFFISNVLVTMLAAIKLFDQKIVKISTGLMIIILLGFLLFSSPIMLIVIALMTVGFIYKQVKFNAESRNFNKREKTLYNPF</sequence>
<evidence type="ECO:0000256" key="5">
    <source>
        <dbReference type="ARBA" id="ARBA00023136"/>
    </source>
</evidence>
<evidence type="ECO:0000313" key="8">
    <source>
        <dbReference type="Proteomes" id="UP000095209"/>
    </source>
</evidence>
<evidence type="ECO:0008006" key="9">
    <source>
        <dbReference type="Google" id="ProtNLM"/>
    </source>
</evidence>
<feature type="transmembrane region" description="Helical" evidence="6">
    <location>
        <begin position="370"/>
        <end position="401"/>
    </location>
</feature>
<gene>
    <name evidence="7" type="ORF">BFG57_00850</name>
</gene>
<feature type="transmembrane region" description="Helical" evidence="6">
    <location>
        <begin position="214"/>
        <end position="235"/>
    </location>
</feature>
<feature type="transmembrane region" description="Helical" evidence="6">
    <location>
        <begin position="12"/>
        <end position="32"/>
    </location>
</feature>
<evidence type="ECO:0000313" key="7">
    <source>
        <dbReference type="EMBL" id="OEH93569.1"/>
    </source>
</evidence>
<keyword evidence="3 6" id="KW-0812">Transmembrane</keyword>
<dbReference type="InterPro" id="IPR050367">
    <property type="entry name" value="APC_superfamily"/>
</dbReference>
<feature type="transmembrane region" description="Helical" evidence="6">
    <location>
        <begin position="335"/>
        <end position="358"/>
    </location>
</feature>
<keyword evidence="4 6" id="KW-1133">Transmembrane helix</keyword>
<dbReference type="Proteomes" id="UP000095209">
    <property type="component" value="Unassembled WGS sequence"/>
</dbReference>
<dbReference type="GO" id="GO:0005886">
    <property type="term" value="C:plasma membrane"/>
    <property type="evidence" value="ECO:0007669"/>
    <property type="project" value="UniProtKB-SubCell"/>
</dbReference>
<evidence type="ECO:0000256" key="1">
    <source>
        <dbReference type="ARBA" id="ARBA00004651"/>
    </source>
</evidence>
<dbReference type="PIRSF" id="PIRSF006060">
    <property type="entry name" value="AA_transporter"/>
    <property type="match status" value="1"/>
</dbReference>
<comment type="subcellular location">
    <subcellularLocation>
        <location evidence="1">Cell membrane</location>
        <topology evidence="1">Multi-pass membrane protein</topology>
    </subcellularLocation>
</comment>
<feature type="transmembrane region" description="Helical" evidence="6">
    <location>
        <begin position="114"/>
        <end position="133"/>
    </location>
</feature>
<dbReference type="InterPro" id="IPR002293">
    <property type="entry name" value="AA/rel_permease1"/>
</dbReference>
<proteinExistence type="predicted"/>
<feature type="transmembrane region" description="Helical" evidence="6">
    <location>
        <begin position="142"/>
        <end position="160"/>
    </location>
</feature>
<name>A0A1E5LHL1_9BACI</name>
<dbReference type="RefSeq" id="WP_069716472.1">
    <property type="nucleotide sequence ID" value="NZ_MJEH01000011.1"/>
</dbReference>
<evidence type="ECO:0000256" key="4">
    <source>
        <dbReference type="ARBA" id="ARBA00022989"/>
    </source>
</evidence>
<accession>A0A1E5LHL1</accession>
<evidence type="ECO:0000256" key="2">
    <source>
        <dbReference type="ARBA" id="ARBA00022475"/>
    </source>
</evidence>
<keyword evidence="8" id="KW-1185">Reference proteome</keyword>
<dbReference type="OrthoDB" id="178667at2"/>
<feature type="transmembrane region" description="Helical" evidence="6">
    <location>
        <begin position="309"/>
        <end position="329"/>
    </location>
</feature>
<feature type="transmembrane region" description="Helical" evidence="6">
    <location>
        <begin position="38"/>
        <end position="60"/>
    </location>
</feature>
<dbReference type="STRING" id="1305675.BFG57_00850"/>
<comment type="caution">
    <text evidence="7">The sequence shown here is derived from an EMBL/GenBank/DDBJ whole genome shotgun (WGS) entry which is preliminary data.</text>
</comment>
<dbReference type="PANTHER" id="PTHR42770:SF13">
    <property type="entry name" value="L-METHIONINE_BRANCHED-CHAIN AMINO ACID EXPORTER YJEH"/>
    <property type="match status" value="1"/>
</dbReference>
<dbReference type="GO" id="GO:0022857">
    <property type="term" value="F:transmembrane transporter activity"/>
    <property type="evidence" value="ECO:0007669"/>
    <property type="project" value="InterPro"/>
</dbReference>
<dbReference type="Pfam" id="PF13520">
    <property type="entry name" value="AA_permease_2"/>
    <property type="match status" value="1"/>
</dbReference>
<feature type="transmembrane region" description="Helical" evidence="6">
    <location>
        <begin position="180"/>
        <end position="202"/>
    </location>
</feature>
<keyword evidence="5 6" id="KW-0472">Membrane</keyword>
<protein>
    <recommendedName>
        <fullName evidence="9">Amino acid permease</fullName>
    </recommendedName>
</protein>
<dbReference type="EMBL" id="MJEH01000011">
    <property type="protein sequence ID" value="OEH93569.1"/>
    <property type="molecule type" value="Genomic_DNA"/>
</dbReference>
<dbReference type="Gene3D" id="1.20.1740.10">
    <property type="entry name" value="Amino acid/polyamine transporter I"/>
    <property type="match status" value="1"/>
</dbReference>
<evidence type="ECO:0000256" key="3">
    <source>
        <dbReference type="ARBA" id="ARBA00022692"/>
    </source>
</evidence>
<dbReference type="PANTHER" id="PTHR42770">
    <property type="entry name" value="AMINO ACID TRANSPORTER-RELATED"/>
    <property type="match status" value="1"/>
</dbReference>
<dbReference type="AlphaFoldDB" id="A0A1E5LHL1"/>
<reference evidence="7 8" key="1">
    <citation type="submission" date="2016-08" db="EMBL/GenBank/DDBJ databases">
        <title>Genome of Bacillus solimangrovi GH2-4.</title>
        <authorList>
            <person name="Lim S."/>
            <person name="Kim B.-C."/>
        </authorList>
    </citation>
    <scope>NUCLEOTIDE SEQUENCE [LARGE SCALE GENOMIC DNA]</scope>
    <source>
        <strain evidence="7 8">GH2-4</strain>
    </source>
</reference>
<organism evidence="7 8">
    <name type="scientific">Bacillus solimangrovi</name>
    <dbReference type="NCBI Taxonomy" id="1305675"/>
    <lineage>
        <taxon>Bacteria</taxon>
        <taxon>Bacillati</taxon>
        <taxon>Bacillota</taxon>
        <taxon>Bacilli</taxon>
        <taxon>Bacillales</taxon>
        <taxon>Bacillaceae</taxon>
        <taxon>Bacillus</taxon>
    </lineage>
</organism>
<feature type="transmembrane region" description="Helical" evidence="6">
    <location>
        <begin position="81"/>
        <end position="108"/>
    </location>
</feature>
<feature type="transmembrane region" description="Helical" evidence="6">
    <location>
        <begin position="263"/>
        <end position="288"/>
    </location>
</feature>